<dbReference type="AlphaFoldDB" id="A0A841FEV4"/>
<reference evidence="4 5" key="1">
    <citation type="submission" date="2020-08" db="EMBL/GenBank/DDBJ databases">
        <title>Genomic Encyclopedia of Type Strains, Phase IV (KMG-IV): sequencing the most valuable type-strain genomes for metagenomic binning, comparative biology and taxonomic classification.</title>
        <authorList>
            <person name="Goeker M."/>
        </authorList>
    </citation>
    <scope>NUCLEOTIDE SEQUENCE [LARGE SCALE GENOMIC DNA]</scope>
    <source>
        <strain evidence="4 5">YIM 65646</strain>
    </source>
</reference>
<organism evidence="4 5">
    <name type="scientific">Phytomonospora endophytica</name>
    <dbReference type="NCBI Taxonomy" id="714109"/>
    <lineage>
        <taxon>Bacteria</taxon>
        <taxon>Bacillati</taxon>
        <taxon>Actinomycetota</taxon>
        <taxon>Actinomycetes</taxon>
        <taxon>Micromonosporales</taxon>
        <taxon>Micromonosporaceae</taxon>
        <taxon>Phytomonospora</taxon>
    </lineage>
</organism>
<dbReference type="GO" id="GO:0015225">
    <property type="term" value="F:biotin transmembrane transporter activity"/>
    <property type="evidence" value="ECO:0007669"/>
    <property type="project" value="UniProtKB-UniRule"/>
</dbReference>
<comment type="caution">
    <text evidence="4">The sequence shown here is derived from an EMBL/GenBank/DDBJ whole genome shotgun (WGS) entry which is preliminary data.</text>
</comment>
<dbReference type="Pfam" id="PF02632">
    <property type="entry name" value="BioY"/>
    <property type="match status" value="1"/>
</dbReference>
<comment type="subcellular location">
    <subcellularLocation>
        <location evidence="2">Cell membrane</location>
        <topology evidence="2">Multi-pass membrane protein</topology>
    </subcellularLocation>
</comment>
<dbReference type="Proteomes" id="UP000548476">
    <property type="component" value="Unassembled WGS sequence"/>
</dbReference>
<feature type="transmembrane region" description="Helical" evidence="3">
    <location>
        <begin position="52"/>
        <end position="70"/>
    </location>
</feature>
<proteinExistence type="inferred from homology"/>
<accession>A0A841FEV4</accession>
<comment type="similarity">
    <text evidence="1 2">Belongs to the BioY family.</text>
</comment>
<dbReference type="InterPro" id="IPR003784">
    <property type="entry name" value="BioY"/>
</dbReference>
<dbReference type="Gene3D" id="1.10.1760.20">
    <property type="match status" value="1"/>
</dbReference>
<evidence type="ECO:0000313" key="5">
    <source>
        <dbReference type="Proteomes" id="UP000548476"/>
    </source>
</evidence>
<name>A0A841FEV4_9ACTN</name>
<feature type="transmembrane region" description="Helical" evidence="3">
    <location>
        <begin position="77"/>
        <end position="96"/>
    </location>
</feature>
<keyword evidence="2 3" id="KW-0472">Membrane</keyword>
<keyword evidence="3" id="KW-1133">Transmembrane helix</keyword>
<dbReference type="PANTHER" id="PTHR34295:SF1">
    <property type="entry name" value="BIOTIN TRANSPORTER BIOY"/>
    <property type="match status" value="1"/>
</dbReference>
<dbReference type="EMBL" id="JACHGT010000001">
    <property type="protein sequence ID" value="MBB6032378.1"/>
    <property type="molecule type" value="Genomic_DNA"/>
</dbReference>
<feature type="transmembrane region" description="Helical" evidence="3">
    <location>
        <begin position="170"/>
        <end position="195"/>
    </location>
</feature>
<protein>
    <recommendedName>
        <fullName evidence="2">Biotin transporter</fullName>
    </recommendedName>
</protein>
<feature type="transmembrane region" description="Helical" evidence="3">
    <location>
        <begin position="136"/>
        <end position="158"/>
    </location>
</feature>
<keyword evidence="5" id="KW-1185">Reference proteome</keyword>
<evidence type="ECO:0000313" key="4">
    <source>
        <dbReference type="EMBL" id="MBB6032378.1"/>
    </source>
</evidence>
<evidence type="ECO:0000256" key="3">
    <source>
        <dbReference type="SAM" id="Phobius"/>
    </source>
</evidence>
<keyword evidence="3" id="KW-0812">Transmembrane</keyword>
<dbReference type="PANTHER" id="PTHR34295">
    <property type="entry name" value="BIOTIN TRANSPORTER BIOY"/>
    <property type="match status" value="1"/>
</dbReference>
<evidence type="ECO:0000256" key="1">
    <source>
        <dbReference type="ARBA" id="ARBA00010692"/>
    </source>
</evidence>
<keyword evidence="2" id="KW-1003">Cell membrane</keyword>
<feature type="transmembrane region" description="Helical" evidence="3">
    <location>
        <begin position="102"/>
        <end position="124"/>
    </location>
</feature>
<dbReference type="GO" id="GO:0005886">
    <property type="term" value="C:plasma membrane"/>
    <property type="evidence" value="ECO:0007669"/>
    <property type="project" value="UniProtKB-SubCell"/>
</dbReference>
<dbReference type="PIRSF" id="PIRSF016661">
    <property type="entry name" value="BioY"/>
    <property type="match status" value="1"/>
</dbReference>
<dbReference type="RefSeq" id="WP_184785287.1">
    <property type="nucleotide sequence ID" value="NZ_BONT01000111.1"/>
</dbReference>
<keyword evidence="2" id="KW-0813">Transport</keyword>
<gene>
    <name evidence="4" type="ORF">HNR73_000220</name>
</gene>
<sequence length="201" mass="20239">MATQSAVVGRRVLADLIPASAKATTLARDPVLVLGGAGLVGLSAQVAVEIPAISPVPFVATTLTALLLGAAYGPVRAALTFSLYLLAGMAGVPWFTDGNSGTGIASLGYVIGFLAAGVVVGELARRGGDRTPLRTIGTMIVGNLAIYAFGVPYLIAATGMSLSDGLYKGAAVFLVGDLIKLAIAAALLPGAWALVKKFRDA</sequence>
<evidence type="ECO:0000256" key="2">
    <source>
        <dbReference type="PIRNR" id="PIRNR016661"/>
    </source>
</evidence>